<dbReference type="InterPro" id="IPR006311">
    <property type="entry name" value="TAT_signal"/>
</dbReference>
<dbReference type="InParanoid" id="A0A6C2YUK1"/>
<evidence type="ECO:0000313" key="4">
    <source>
        <dbReference type="Proteomes" id="UP000464378"/>
    </source>
</evidence>
<dbReference type="EMBL" id="LR586016">
    <property type="protein sequence ID" value="VIP04595.1"/>
    <property type="molecule type" value="Genomic_DNA"/>
</dbReference>
<sequence length="436" mass="48247">MNRPNTISRRGFVQHMVGGLAAAGLPMWYAQEIVAADEAKAETKAEGIRMGAIGIGSPASRGLAIYNDARRQKGVRYVAACDVDANHLERAVGIMKKDFNTSDIKGYEDYRELLGRADIDAVTIATPDQWHAIVAIEAMRRGKDVYCEKPLTLTIEEALILIKVQKETGRVFQTGSQQRSDARFRLACELVRNGRIGKIKRVECRIGGNPKGTFKTAPVPKGLNWDFWQGPCEAVEFVPQRCHYEYRWWYEYSGGKMTDWGAHHLDIAQWGLGMDGSGPVKVVGEGEKPNDAPNSYNCHPNFKVTYTYANGTEVIAQSGGENGVLFEGENGTIFVSRGTIRASDKKLLEEPLGKDAIRLEVTNGHMNNFMECLSTRKKPICNVEVGASSVIVCHTGVIATRLGKALTWDPATHRFGEAEANAMISRPMRKPWKLDV</sequence>
<dbReference type="InterPro" id="IPR043906">
    <property type="entry name" value="Gfo/Idh/MocA_OxRdtase_bact_C"/>
</dbReference>
<evidence type="ECO:0000313" key="3">
    <source>
        <dbReference type="EMBL" id="VIP04595.1"/>
    </source>
</evidence>
<organism evidence="3">
    <name type="scientific">Tuwongella immobilis</name>
    <dbReference type="NCBI Taxonomy" id="692036"/>
    <lineage>
        <taxon>Bacteria</taxon>
        <taxon>Pseudomonadati</taxon>
        <taxon>Planctomycetota</taxon>
        <taxon>Planctomycetia</taxon>
        <taxon>Gemmatales</taxon>
        <taxon>Gemmataceae</taxon>
        <taxon>Tuwongella</taxon>
    </lineage>
</organism>
<name>A0A6C2YUK1_9BACT</name>
<accession>A0A6C2YUK1</accession>
<dbReference type="SUPFAM" id="SSF51735">
    <property type="entry name" value="NAD(P)-binding Rossmann-fold domains"/>
    <property type="match status" value="1"/>
</dbReference>
<dbReference type="Pfam" id="PF01408">
    <property type="entry name" value="GFO_IDH_MocA"/>
    <property type="match status" value="1"/>
</dbReference>
<dbReference type="RefSeq" id="WP_162659661.1">
    <property type="nucleotide sequence ID" value="NZ_LR593887.1"/>
</dbReference>
<feature type="domain" description="Gfo/Idh/MocA-like oxidoreductase bacterial type C-terminal" evidence="2">
    <location>
        <begin position="212"/>
        <end position="433"/>
    </location>
</feature>
<dbReference type="InterPro" id="IPR050463">
    <property type="entry name" value="Gfo/Idh/MocA_oxidrdct_glycsds"/>
</dbReference>
<dbReference type="InterPro" id="IPR036291">
    <property type="entry name" value="NAD(P)-bd_dom_sf"/>
</dbReference>
<dbReference type="PROSITE" id="PS51318">
    <property type="entry name" value="TAT"/>
    <property type="match status" value="1"/>
</dbReference>
<dbReference type="InterPro" id="IPR000683">
    <property type="entry name" value="Gfo/Idh/MocA-like_OxRdtase_N"/>
</dbReference>
<keyword evidence="4" id="KW-1185">Reference proteome</keyword>
<dbReference type="EMBL" id="LR593887">
    <property type="protein sequence ID" value="VTS06551.1"/>
    <property type="molecule type" value="Genomic_DNA"/>
</dbReference>
<evidence type="ECO:0008006" key="5">
    <source>
        <dbReference type="Google" id="ProtNLM"/>
    </source>
</evidence>
<dbReference type="KEGG" id="tim:GMBLW1_45980"/>
<dbReference type="PANTHER" id="PTHR43818">
    <property type="entry name" value="BCDNA.GH03377"/>
    <property type="match status" value="1"/>
</dbReference>
<dbReference type="AlphaFoldDB" id="A0A6C2YUK1"/>
<evidence type="ECO:0000259" key="2">
    <source>
        <dbReference type="Pfam" id="PF19051"/>
    </source>
</evidence>
<evidence type="ECO:0000259" key="1">
    <source>
        <dbReference type="Pfam" id="PF01408"/>
    </source>
</evidence>
<gene>
    <name evidence="3" type="ORF">GMBLW1_45980</name>
</gene>
<feature type="domain" description="Gfo/Idh/MocA-like oxidoreductase N-terminal" evidence="1">
    <location>
        <begin position="48"/>
        <end position="175"/>
    </location>
</feature>
<dbReference type="Pfam" id="PF19051">
    <property type="entry name" value="GFO_IDH_MocA_C2"/>
    <property type="match status" value="1"/>
</dbReference>
<dbReference type="Gene3D" id="3.40.50.720">
    <property type="entry name" value="NAD(P)-binding Rossmann-like Domain"/>
    <property type="match status" value="1"/>
</dbReference>
<dbReference type="Gene3D" id="3.30.360.10">
    <property type="entry name" value="Dihydrodipicolinate Reductase, domain 2"/>
    <property type="match status" value="1"/>
</dbReference>
<dbReference type="SUPFAM" id="SSF55347">
    <property type="entry name" value="Glyceraldehyde-3-phosphate dehydrogenase-like, C-terminal domain"/>
    <property type="match status" value="1"/>
</dbReference>
<reference evidence="3" key="1">
    <citation type="submission" date="2019-04" db="EMBL/GenBank/DDBJ databases">
        <authorList>
            <consortium name="Science for Life Laboratories"/>
        </authorList>
    </citation>
    <scope>NUCLEOTIDE SEQUENCE</scope>
    <source>
        <strain evidence="3">MBLW1</strain>
    </source>
</reference>
<proteinExistence type="predicted"/>
<protein>
    <recommendedName>
        <fullName evidence="5">Gfo/Idh/MocA-like oxidoreductase N-terminal domain-containing protein</fullName>
    </recommendedName>
</protein>
<dbReference type="GO" id="GO:0000166">
    <property type="term" value="F:nucleotide binding"/>
    <property type="evidence" value="ECO:0007669"/>
    <property type="project" value="InterPro"/>
</dbReference>
<dbReference type="Proteomes" id="UP000464378">
    <property type="component" value="Chromosome"/>
</dbReference>
<dbReference type="PANTHER" id="PTHR43818:SF5">
    <property type="entry name" value="OXIDOREDUCTASE FAMILY PROTEIN"/>
    <property type="match status" value="1"/>
</dbReference>